<evidence type="ECO:0000313" key="1">
    <source>
        <dbReference type="EMBL" id="KAJ5167455.1"/>
    </source>
</evidence>
<comment type="caution">
    <text evidence="1">The sequence shown here is derived from an EMBL/GenBank/DDBJ whole genome shotgun (WGS) entry which is preliminary data.</text>
</comment>
<reference evidence="1" key="2">
    <citation type="journal article" date="2023" name="IMA Fungus">
        <title>Comparative genomic study of the Penicillium genus elucidates a diverse pangenome and 15 lateral gene transfer events.</title>
        <authorList>
            <person name="Petersen C."/>
            <person name="Sorensen T."/>
            <person name="Nielsen M.R."/>
            <person name="Sondergaard T.E."/>
            <person name="Sorensen J.L."/>
            <person name="Fitzpatrick D.A."/>
            <person name="Frisvad J.C."/>
            <person name="Nielsen K.L."/>
        </authorList>
    </citation>
    <scope>NUCLEOTIDE SEQUENCE</scope>
    <source>
        <strain evidence="1">IBT 26290</strain>
    </source>
</reference>
<proteinExistence type="predicted"/>
<reference evidence="1" key="1">
    <citation type="submission" date="2022-11" db="EMBL/GenBank/DDBJ databases">
        <authorList>
            <person name="Petersen C."/>
        </authorList>
    </citation>
    <scope>NUCLEOTIDE SEQUENCE</scope>
    <source>
        <strain evidence="1">IBT 26290</strain>
    </source>
</reference>
<accession>A0A9W9LNY1</accession>
<dbReference type="EMBL" id="JAPQKN010000003">
    <property type="protein sequence ID" value="KAJ5167455.1"/>
    <property type="molecule type" value="Genomic_DNA"/>
</dbReference>
<dbReference type="Proteomes" id="UP001149163">
    <property type="component" value="Unassembled WGS sequence"/>
</dbReference>
<gene>
    <name evidence="1" type="ORF">N7482_006236</name>
</gene>
<dbReference type="RefSeq" id="XP_056543916.1">
    <property type="nucleotide sequence ID" value="XM_056688361.1"/>
</dbReference>
<organism evidence="1 2">
    <name type="scientific">Penicillium canariense</name>
    <dbReference type="NCBI Taxonomy" id="189055"/>
    <lineage>
        <taxon>Eukaryota</taxon>
        <taxon>Fungi</taxon>
        <taxon>Dikarya</taxon>
        <taxon>Ascomycota</taxon>
        <taxon>Pezizomycotina</taxon>
        <taxon>Eurotiomycetes</taxon>
        <taxon>Eurotiomycetidae</taxon>
        <taxon>Eurotiales</taxon>
        <taxon>Aspergillaceae</taxon>
        <taxon>Penicillium</taxon>
    </lineage>
</organism>
<name>A0A9W9LNY1_9EURO</name>
<dbReference type="OrthoDB" id="10006997at2759"/>
<evidence type="ECO:0000313" key="2">
    <source>
        <dbReference type="Proteomes" id="UP001149163"/>
    </source>
</evidence>
<dbReference type="AlphaFoldDB" id="A0A9W9LNY1"/>
<sequence length="150" mass="16793">MARPVWPVEEGVKTAVRALQEGELLQLVIHFTEEEIQFLNSYKEVDPDSIAIYFKCPSPQVYSFYHYPGSNAVVLLWTRYDGIISTKRIAAQNGVRMDMLAIAEGQGIMVTQEIIVQGQDQISGVRLRDKIFLSKVSAPLNETFGATRSG</sequence>
<protein>
    <submittedName>
        <fullName evidence="1">Uncharacterized protein</fullName>
    </submittedName>
</protein>
<keyword evidence="2" id="KW-1185">Reference proteome</keyword>
<dbReference type="GeneID" id="81427537"/>